<evidence type="ECO:0000313" key="1">
    <source>
        <dbReference type="EMBL" id="KAF5803574.1"/>
    </source>
</evidence>
<dbReference type="Proteomes" id="UP000215914">
    <property type="component" value="Unassembled WGS sequence"/>
</dbReference>
<dbReference type="EMBL" id="MNCJ02000321">
    <property type="protein sequence ID" value="KAF5803574.1"/>
    <property type="molecule type" value="Genomic_DNA"/>
</dbReference>
<dbReference type="Gramene" id="mRNA:HanXRQr2_Chr06g0272971">
    <property type="protein sequence ID" value="CDS:HanXRQr2_Chr06g0272971.1"/>
    <property type="gene ID" value="HanXRQr2_Chr06g0272971"/>
</dbReference>
<reference evidence="1" key="1">
    <citation type="journal article" date="2017" name="Nature">
        <title>The sunflower genome provides insights into oil metabolism, flowering and Asterid evolution.</title>
        <authorList>
            <person name="Badouin H."/>
            <person name="Gouzy J."/>
            <person name="Grassa C.J."/>
            <person name="Murat F."/>
            <person name="Staton S.E."/>
            <person name="Cottret L."/>
            <person name="Lelandais-Briere C."/>
            <person name="Owens G.L."/>
            <person name="Carrere S."/>
            <person name="Mayjonade B."/>
            <person name="Legrand L."/>
            <person name="Gill N."/>
            <person name="Kane N.C."/>
            <person name="Bowers J.E."/>
            <person name="Hubner S."/>
            <person name="Bellec A."/>
            <person name="Berard A."/>
            <person name="Berges H."/>
            <person name="Blanchet N."/>
            <person name="Boniface M.C."/>
            <person name="Brunel D."/>
            <person name="Catrice O."/>
            <person name="Chaidir N."/>
            <person name="Claudel C."/>
            <person name="Donnadieu C."/>
            <person name="Faraut T."/>
            <person name="Fievet G."/>
            <person name="Helmstetter N."/>
            <person name="King M."/>
            <person name="Knapp S.J."/>
            <person name="Lai Z."/>
            <person name="Le Paslier M.C."/>
            <person name="Lippi Y."/>
            <person name="Lorenzon L."/>
            <person name="Mandel J.R."/>
            <person name="Marage G."/>
            <person name="Marchand G."/>
            <person name="Marquand E."/>
            <person name="Bret-Mestries E."/>
            <person name="Morien E."/>
            <person name="Nambeesan S."/>
            <person name="Nguyen T."/>
            <person name="Pegot-Espagnet P."/>
            <person name="Pouilly N."/>
            <person name="Raftis F."/>
            <person name="Sallet E."/>
            <person name="Schiex T."/>
            <person name="Thomas J."/>
            <person name="Vandecasteele C."/>
            <person name="Vares D."/>
            <person name="Vear F."/>
            <person name="Vautrin S."/>
            <person name="Crespi M."/>
            <person name="Mangin B."/>
            <person name="Burke J.M."/>
            <person name="Salse J."/>
            <person name="Munos S."/>
            <person name="Vincourt P."/>
            <person name="Rieseberg L.H."/>
            <person name="Langlade N.B."/>
        </authorList>
    </citation>
    <scope>NUCLEOTIDE SEQUENCE</scope>
    <source>
        <tissue evidence="1">Leaves</tissue>
    </source>
</reference>
<dbReference type="AlphaFoldDB" id="A0A9K3IUW6"/>
<proteinExistence type="predicted"/>
<name>A0A9K3IUW6_HELAN</name>
<sequence>MLIYLVTNGQFPRPFISLSIIKTKFPHRRNILHSKQHKVRERDIGMIIQHQLN</sequence>
<protein>
    <submittedName>
        <fullName evidence="1">Uncharacterized protein</fullName>
    </submittedName>
</protein>
<evidence type="ECO:0000313" key="2">
    <source>
        <dbReference type="Proteomes" id="UP000215914"/>
    </source>
</evidence>
<reference evidence="1" key="2">
    <citation type="submission" date="2020-06" db="EMBL/GenBank/DDBJ databases">
        <title>Helianthus annuus Genome sequencing and assembly Release 2.</title>
        <authorList>
            <person name="Gouzy J."/>
            <person name="Langlade N."/>
            <person name="Munos S."/>
        </authorList>
    </citation>
    <scope>NUCLEOTIDE SEQUENCE</scope>
    <source>
        <tissue evidence="1">Leaves</tissue>
    </source>
</reference>
<keyword evidence="2" id="KW-1185">Reference proteome</keyword>
<comment type="caution">
    <text evidence="1">The sequence shown here is derived from an EMBL/GenBank/DDBJ whole genome shotgun (WGS) entry which is preliminary data.</text>
</comment>
<accession>A0A9K3IUW6</accession>
<gene>
    <name evidence="1" type="ORF">HanXRQr2_Chr06g0272971</name>
</gene>
<organism evidence="1 2">
    <name type="scientific">Helianthus annuus</name>
    <name type="common">Common sunflower</name>
    <dbReference type="NCBI Taxonomy" id="4232"/>
    <lineage>
        <taxon>Eukaryota</taxon>
        <taxon>Viridiplantae</taxon>
        <taxon>Streptophyta</taxon>
        <taxon>Embryophyta</taxon>
        <taxon>Tracheophyta</taxon>
        <taxon>Spermatophyta</taxon>
        <taxon>Magnoliopsida</taxon>
        <taxon>eudicotyledons</taxon>
        <taxon>Gunneridae</taxon>
        <taxon>Pentapetalae</taxon>
        <taxon>asterids</taxon>
        <taxon>campanulids</taxon>
        <taxon>Asterales</taxon>
        <taxon>Asteraceae</taxon>
        <taxon>Asteroideae</taxon>
        <taxon>Heliantheae alliance</taxon>
        <taxon>Heliantheae</taxon>
        <taxon>Helianthus</taxon>
    </lineage>
</organism>